<organism evidence="1 2">
    <name type="scientific">Acidithiobacillus ferrooxidans (strain ATCC 23270 / DSM 14882 / CIP 104768 / NCIMB 8455)</name>
    <name type="common">Ferrobacillus ferrooxidans (strain ATCC 23270)</name>
    <dbReference type="NCBI Taxonomy" id="243159"/>
    <lineage>
        <taxon>Bacteria</taxon>
        <taxon>Pseudomonadati</taxon>
        <taxon>Pseudomonadota</taxon>
        <taxon>Acidithiobacillia</taxon>
        <taxon>Acidithiobacillales</taxon>
        <taxon>Acidithiobacillaceae</taxon>
        <taxon>Acidithiobacillus</taxon>
    </lineage>
</organism>
<dbReference type="PaxDb" id="243159-AFE_2291"/>
<keyword evidence="2" id="KW-1185">Reference proteome</keyword>
<dbReference type="KEGG" id="afr:AFE_2291"/>
<dbReference type="EMBL" id="CP001219">
    <property type="protein sequence ID" value="ACK78658.1"/>
    <property type="molecule type" value="Genomic_DNA"/>
</dbReference>
<dbReference type="AlphaFoldDB" id="B7J663"/>
<dbReference type="Proteomes" id="UP000001362">
    <property type="component" value="Chromosome"/>
</dbReference>
<proteinExistence type="predicted"/>
<evidence type="ECO:0000313" key="2">
    <source>
        <dbReference type="Proteomes" id="UP000001362"/>
    </source>
</evidence>
<name>B7J663_ACIF2</name>
<dbReference type="HOGENOM" id="CLU_3178955_0_0_6"/>
<gene>
    <name evidence="1" type="ordered locus">AFE_2291</name>
</gene>
<sequence length="46" mass="5149">MHGFHKISATVLIHAGYPMIVHAKQLLQVDILWLRPDAANKSALSR</sequence>
<accession>B7J663</accession>
<evidence type="ECO:0000313" key="1">
    <source>
        <dbReference type="EMBL" id="ACK78658.1"/>
    </source>
</evidence>
<protein>
    <submittedName>
        <fullName evidence="1">Uncharacterized protein</fullName>
    </submittedName>
</protein>
<reference evidence="1 2" key="1">
    <citation type="journal article" date="2008" name="BMC Genomics">
        <title>Acidithiobacillus ferrooxidans metabolism: from genome sequence to industrial applications.</title>
        <authorList>
            <person name="Valdes J."/>
            <person name="Pedroso I."/>
            <person name="Quatrini R."/>
            <person name="Dodson R.J."/>
            <person name="Tettelin H."/>
            <person name="Blake R.II."/>
            <person name="Eisen J.A."/>
            <person name="Holmes D.S."/>
        </authorList>
    </citation>
    <scope>NUCLEOTIDE SEQUENCE [LARGE SCALE GENOMIC DNA]</scope>
    <source>
        <strain evidence="2">ATCC 23270 / DSM 14882 / CIP 104768 / NCIMB 8455</strain>
    </source>
</reference>